<sequence>MICRIFLKLCKMYLMYTCTHRSESRHTYIFKKGYITIFVHLYVDCFLYKCDLCESTVILEISNIHHQF</sequence>
<dbReference type="EMBL" id="GBXM01011817">
    <property type="protein sequence ID" value="JAH96760.1"/>
    <property type="molecule type" value="Transcribed_RNA"/>
</dbReference>
<reference evidence="1" key="2">
    <citation type="journal article" date="2015" name="Fish Shellfish Immunol.">
        <title>Early steps in the European eel (Anguilla anguilla)-Vibrio vulnificus interaction in the gills: Role of the RtxA13 toxin.</title>
        <authorList>
            <person name="Callol A."/>
            <person name="Pajuelo D."/>
            <person name="Ebbesson L."/>
            <person name="Teles M."/>
            <person name="MacKenzie S."/>
            <person name="Amaro C."/>
        </authorList>
    </citation>
    <scope>NUCLEOTIDE SEQUENCE</scope>
</reference>
<name>A0A0E9X4H2_ANGAN</name>
<evidence type="ECO:0000313" key="1">
    <source>
        <dbReference type="EMBL" id="JAH96760.1"/>
    </source>
</evidence>
<proteinExistence type="predicted"/>
<reference evidence="1" key="1">
    <citation type="submission" date="2014-11" db="EMBL/GenBank/DDBJ databases">
        <authorList>
            <person name="Amaro Gonzalez C."/>
        </authorList>
    </citation>
    <scope>NUCLEOTIDE SEQUENCE</scope>
</reference>
<organism evidence="1">
    <name type="scientific">Anguilla anguilla</name>
    <name type="common">European freshwater eel</name>
    <name type="synonym">Muraena anguilla</name>
    <dbReference type="NCBI Taxonomy" id="7936"/>
    <lineage>
        <taxon>Eukaryota</taxon>
        <taxon>Metazoa</taxon>
        <taxon>Chordata</taxon>
        <taxon>Craniata</taxon>
        <taxon>Vertebrata</taxon>
        <taxon>Euteleostomi</taxon>
        <taxon>Actinopterygii</taxon>
        <taxon>Neopterygii</taxon>
        <taxon>Teleostei</taxon>
        <taxon>Anguilliformes</taxon>
        <taxon>Anguillidae</taxon>
        <taxon>Anguilla</taxon>
    </lineage>
</organism>
<protein>
    <submittedName>
        <fullName evidence="1">Uncharacterized protein</fullName>
    </submittedName>
</protein>
<dbReference type="AlphaFoldDB" id="A0A0E9X4H2"/>
<accession>A0A0E9X4H2</accession>